<comment type="similarity">
    <text evidence="4">Belongs to the MIEAP family.</text>
</comment>
<evidence type="ECO:0000256" key="9">
    <source>
        <dbReference type="ARBA" id="ARBA00023121"/>
    </source>
</evidence>
<dbReference type="GO" id="GO:0008289">
    <property type="term" value="F:lipid binding"/>
    <property type="evidence" value="ECO:0007669"/>
    <property type="project" value="UniProtKB-KW"/>
</dbReference>
<evidence type="ECO:0000256" key="2">
    <source>
        <dbReference type="ARBA" id="ARBA00004305"/>
    </source>
</evidence>
<evidence type="ECO:0000256" key="13">
    <source>
        <dbReference type="SAM" id="Coils"/>
    </source>
</evidence>
<dbReference type="Pfam" id="PF16026">
    <property type="entry name" value="MIEAP"/>
    <property type="match status" value="1"/>
</dbReference>
<keyword evidence="11" id="KW-0472">Membrane</keyword>
<evidence type="ECO:0000256" key="8">
    <source>
        <dbReference type="ARBA" id="ARBA00023054"/>
    </source>
</evidence>
<evidence type="ECO:0000256" key="3">
    <source>
        <dbReference type="ARBA" id="ARBA00004496"/>
    </source>
</evidence>
<dbReference type="GO" id="GO:0035694">
    <property type="term" value="P:mitochondrial protein catabolic process"/>
    <property type="evidence" value="ECO:0007669"/>
    <property type="project" value="InterPro"/>
</dbReference>
<dbReference type="PANTHER" id="PTHR21771">
    <property type="entry name" value="MITOCHONDRIA-EATING PROTEIN-RELATED"/>
    <property type="match status" value="1"/>
</dbReference>
<feature type="coiled-coil region" evidence="13">
    <location>
        <begin position="97"/>
        <end position="190"/>
    </location>
</feature>
<keyword evidence="7" id="KW-1000">Mitochondrion outer membrane</keyword>
<evidence type="ECO:0000256" key="14">
    <source>
        <dbReference type="SAM" id="MobiDB-lite"/>
    </source>
</evidence>
<dbReference type="GO" id="GO:0005741">
    <property type="term" value="C:mitochondrial outer membrane"/>
    <property type="evidence" value="ECO:0007669"/>
    <property type="project" value="UniProtKB-SubCell"/>
</dbReference>
<dbReference type="Proteomes" id="UP001195483">
    <property type="component" value="Unassembled WGS sequence"/>
</dbReference>
<keyword evidence="10" id="KW-0496">Mitochondrion</keyword>
<dbReference type="GO" id="GO:0005759">
    <property type="term" value="C:mitochondrial matrix"/>
    <property type="evidence" value="ECO:0007669"/>
    <property type="project" value="UniProtKB-SubCell"/>
</dbReference>
<feature type="compositionally biased region" description="Basic and acidic residues" evidence="14">
    <location>
        <begin position="22"/>
        <end position="34"/>
    </location>
</feature>
<evidence type="ECO:0000256" key="7">
    <source>
        <dbReference type="ARBA" id="ARBA00022787"/>
    </source>
</evidence>
<keyword evidence="9" id="KW-0446">Lipid-binding</keyword>
<sequence>MSGSNSRNVALRQTKRPGSAKRTTENDPLEKNDPPDPCSSEFDFSAFLDAIKTIQKVDLNLLRRRLNGTVPRDLKNEQNGKDTNPRWVENVDWKTKYMDLKEKFDKFTKQIEDKQELEDKLKHITAQLKTTEQTSSEQKKELVLLQQRVESGDKSLKDLNQQLKECMNELELKEKRLQTQQKAMKEVTKAKDDALTRPVHQIGQQISEGDPNIPDLSEQNRPSKLGEMYFELYDNEWTDAFEVLTEKFHLSEKTAIQLLLKILWESSKHASDMSQSAMKTIETLISGSLEGPTPDCKRLLREARKHVDIKKADDLFQEFVREKLKGLVGQTYLGNEKVVIYSKKCFQLCWLMSIQDPPVVLSGDPETGARFDSNLYRRYTISGDNVDYVVWPALLLHKYGPVLAKGVAESSKSPRAKSSSAVERLVASDDKFFDSRSQSQYDKVQESTSGPDGMDKTQYMHQTRYDEKLREPTTASPGQRDLSQRMQAYPHQMFRNVIKKKRGSRDSVKTSGD</sequence>
<gene>
    <name evidence="16" type="ORF">CHS0354_026372</name>
</gene>
<comment type="subcellular location">
    <subcellularLocation>
        <location evidence="3">Cytoplasm</location>
    </subcellularLocation>
    <subcellularLocation>
        <location evidence="2">Mitochondrion matrix</location>
    </subcellularLocation>
    <subcellularLocation>
        <location evidence="1">Mitochondrion outer membrane</location>
    </subcellularLocation>
</comment>
<evidence type="ECO:0000256" key="5">
    <source>
        <dbReference type="ARBA" id="ARBA00019863"/>
    </source>
</evidence>
<feature type="domain" description="Mitochondria-eating protein C-terminal" evidence="15">
    <location>
        <begin position="221"/>
        <end position="408"/>
    </location>
</feature>
<keyword evidence="6" id="KW-0963">Cytoplasm</keyword>
<proteinExistence type="inferred from homology"/>
<feature type="region of interest" description="Disordered" evidence="14">
    <location>
        <begin position="1"/>
        <end position="40"/>
    </location>
</feature>
<evidence type="ECO:0000256" key="6">
    <source>
        <dbReference type="ARBA" id="ARBA00022490"/>
    </source>
</evidence>
<reference evidence="16" key="1">
    <citation type="journal article" date="2021" name="Genome Biol. Evol.">
        <title>A High-Quality Reference Genome for a Parasitic Bivalve with Doubly Uniparental Inheritance (Bivalvia: Unionida).</title>
        <authorList>
            <person name="Smith C.H."/>
        </authorList>
    </citation>
    <scope>NUCLEOTIDE SEQUENCE</scope>
    <source>
        <strain evidence="16">CHS0354</strain>
    </source>
</reference>
<keyword evidence="17" id="KW-1185">Reference proteome</keyword>
<dbReference type="Gene3D" id="1.10.287.1490">
    <property type="match status" value="1"/>
</dbReference>
<evidence type="ECO:0000256" key="1">
    <source>
        <dbReference type="ARBA" id="ARBA00004294"/>
    </source>
</evidence>
<organism evidence="16 17">
    <name type="scientific">Potamilus streckersoni</name>
    <dbReference type="NCBI Taxonomy" id="2493646"/>
    <lineage>
        <taxon>Eukaryota</taxon>
        <taxon>Metazoa</taxon>
        <taxon>Spiralia</taxon>
        <taxon>Lophotrochozoa</taxon>
        <taxon>Mollusca</taxon>
        <taxon>Bivalvia</taxon>
        <taxon>Autobranchia</taxon>
        <taxon>Heteroconchia</taxon>
        <taxon>Palaeoheterodonta</taxon>
        <taxon>Unionida</taxon>
        <taxon>Unionoidea</taxon>
        <taxon>Unionidae</taxon>
        <taxon>Ambleminae</taxon>
        <taxon>Lampsilini</taxon>
        <taxon>Potamilus</taxon>
    </lineage>
</organism>
<evidence type="ECO:0000313" key="17">
    <source>
        <dbReference type="Proteomes" id="UP001195483"/>
    </source>
</evidence>
<name>A0AAE0W611_9BIVA</name>
<evidence type="ECO:0000256" key="11">
    <source>
        <dbReference type="ARBA" id="ARBA00023136"/>
    </source>
</evidence>
<dbReference type="PANTHER" id="PTHR21771:SF0">
    <property type="entry name" value="MITOCHONDRIA-EATING PROTEIN"/>
    <property type="match status" value="1"/>
</dbReference>
<feature type="region of interest" description="Disordered" evidence="14">
    <location>
        <begin position="436"/>
        <end position="513"/>
    </location>
</feature>
<dbReference type="EMBL" id="JAEAOA010001575">
    <property type="protein sequence ID" value="KAK3602821.1"/>
    <property type="molecule type" value="Genomic_DNA"/>
</dbReference>
<comment type="caution">
    <text evidence="16">The sequence shown here is derived from an EMBL/GenBank/DDBJ whole genome shotgun (WGS) entry which is preliminary data.</text>
</comment>
<reference evidence="16" key="2">
    <citation type="journal article" date="2021" name="Genome Biol. Evol.">
        <title>Developing a high-quality reference genome for a parasitic bivalve with doubly uniparental inheritance (Bivalvia: Unionida).</title>
        <authorList>
            <person name="Smith C.H."/>
        </authorList>
    </citation>
    <scope>NUCLEOTIDE SEQUENCE</scope>
    <source>
        <strain evidence="16">CHS0354</strain>
        <tissue evidence="16">Mantle</tissue>
    </source>
</reference>
<protein>
    <recommendedName>
        <fullName evidence="5">Mitochondria-eating protein</fullName>
    </recommendedName>
    <alternativeName>
        <fullName evidence="12">Spermatogenesis-associated protein 18</fullName>
    </alternativeName>
</protein>
<dbReference type="AlphaFoldDB" id="A0AAE0W611"/>
<evidence type="ECO:0000256" key="10">
    <source>
        <dbReference type="ARBA" id="ARBA00023128"/>
    </source>
</evidence>
<evidence type="ECO:0000259" key="15">
    <source>
        <dbReference type="Pfam" id="PF16026"/>
    </source>
</evidence>
<evidence type="ECO:0000256" key="4">
    <source>
        <dbReference type="ARBA" id="ARBA00008233"/>
    </source>
</evidence>
<keyword evidence="8 13" id="KW-0175">Coiled coil</keyword>
<dbReference type="InterPro" id="IPR031981">
    <property type="entry name" value="MIEAP_C"/>
</dbReference>
<dbReference type="InterPro" id="IPR026169">
    <property type="entry name" value="MIEAP"/>
</dbReference>
<dbReference type="SUPFAM" id="SSF57997">
    <property type="entry name" value="Tropomyosin"/>
    <property type="match status" value="1"/>
</dbReference>
<reference evidence="16" key="3">
    <citation type="submission" date="2023-05" db="EMBL/GenBank/DDBJ databases">
        <authorList>
            <person name="Smith C.H."/>
        </authorList>
    </citation>
    <scope>NUCLEOTIDE SEQUENCE</scope>
    <source>
        <strain evidence="16">CHS0354</strain>
        <tissue evidence="16">Mantle</tissue>
    </source>
</reference>
<feature type="compositionally biased region" description="Basic and acidic residues" evidence="14">
    <location>
        <begin position="504"/>
        <end position="513"/>
    </location>
</feature>
<dbReference type="GO" id="GO:0035695">
    <property type="term" value="P:mitophagy by internal vacuole formation"/>
    <property type="evidence" value="ECO:0007669"/>
    <property type="project" value="TreeGrafter"/>
</dbReference>
<accession>A0AAE0W611</accession>
<evidence type="ECO:0000256" key="12">
    <source>
        <dbReference type="ARBA" id="ARBA00032687"/>
    </source>
</evidence>
<evidence type="ECO:0000313" key="16">
    <source>
        <dbReference type="EMBL" id="KAK3602821.1"/>
    </source>
</evidence>
<feature type="compositionally biased region" description="Polar residues" evidence="14">
    <location>
        <begin position="436"/>
        <end position="450"/>
    </location>
</feature>